<protein>
    <submittedName>
        <fullName evidence="7">Reverse transcriptase</fullName>
    </submittedName>
</protein>
<organism evidence="7 8">
    <name type="scientific">Ceratocystis lukuohia</name>
    <dbReference type="NCBI Taxonomy" id="2019550"/>
    <lineage>
        <taxon>Eukaryota</taxon>
        <taxon>Fungi</taxon>
        <taxon>Dikarya</taxon>
        <taxon>Ascomycota</taxon>
        <taxon>Pezizomycotina</taxon>
        <taxon>Sordariomycetes</taxon>
        <taxon>Hypocreomycetidae</taxon>
        <taxon>Microascales</taxon>
        <taxon>Ceratocystidaceae</taxon>
        <taxon>Ceratocystis</taxon>
    </lineage>
</organism>
<evidence type="ECO:0000313" key="7">
    <source>
        <dbReference type="EMBL" id="KAL2890686.1"/>
    </source>
</evidence>
<dbReference type="SUPFAM" id="SSF56672">
    <property type="entry name" value="DNA/RNA polymerases"/>
    <property type="match status" value="1"/>
</dbReference>
<dbReference type="CDD" id="cd01650">
    <property type="entry name" value="RT_nLTR_like"/>
    <property type="match status" value="1"/>
</dbReference>
<dbReference type="RefSeq" id="XP_070861866.1">
    <property type="nucleotide sequence ID" value="XM_070999623.1"/>
</dbReference>
<dbReference type="PROSITE" id="PS50878">
    <property type="entry name" value="RT_POL"/>
    <property type="match status" value="1"/>
</dbReference>
<feature type="domain" description="RNase H type-1" evidence="6">
    <location>
        <begin position="748"/>
        <end position="890"/>
    </location>
</feature>
<comment type="subcellular location">
    <subcellularLocation>
        <location evidence="1">Mitochondrion</location>
    </subcellularLocation>
</comment>
<dbReference type="InterPro" id="IPR000477">
    <property type="entry name" value="RT_dom"/>
</dbReference>
<dbReference type="Proteomes" id="UP001610728">
    <property type="component" value="Unassembled WGS sequence"/>
</dbReference>
<keyword evidence="8" id="KW-1185">Reference proteome</keyword>
<accession>A0ABR4MQY0</accession>
<evidence type="ECO:0000256" key="4">
    <source>
        <dbReference type="SAM" id="MobiDB-lite"/>
    </source>
</evidence>
<keyword evidence="7" id="KW-0695">RNA-directed DNA polymerase</keyword>
<proteinExistence type="predicted"/>
<evidence type="ECO:0000256" key="1">
    <source>
        <dbReference type="ARBA" id="ARBA00004173"/>
    </source>
</evidence>
<dbReference type="EMBL" id="JABSNW010000001">
    <property type="protein sequence ID" value="KAL2890686.1"/>
    <property type="molecule type" value="Genomic_DNA"/>
</dbReference>
<name>A0ABR4MQY0_9PEZI</name>
<dbReference type="PANTHER" id="PTHR33481:SF1">
    <property type="entry name" value="ENDONUCLEASE_EXONUCLEASE_PHOSPHATASE DOMAIN-CONTAINING PROTEIN-RELATED"/>
    <property type="match status" value="1"/>
</dbReference>
<feature type="domain" description="Reverse transcriptase" evidence="5">
    <location>
        <begin position="283"/>
        <end position="557"/>
    </location>
</feature>
<evidence type="ECO:0000256" key="2">
    <source>
        <dbReference type="ARBA" id="ARBA00023128"/>
    </source>
</evidence>
<dbReference type="PANTHER" id="PTHR33481">
    <property type="entry name" value="REVERSE TRANSCRIPTASE"/>
    <property type="match status" value="1"/>
</dbReference>
<reference evidence="7 8" key="1">
    <citation type="submission" date="2020-05" db="EMBL/GenBank/DDBJ databases">
        <title>Ceratocystis lukuohia genome.</title>
        <authorList>
            <person name="Harrington T.C."/>
            <person name="Kim K."/>
            <person name="Mayers C.G."/>
        </authorList>
    </citation>
    <scope>NUCLEOTIDE SEQUENCE [LARGE SCALE GENOMIC DNA]</scope>
    <source>
        <strain evidence="7 8">C4212</strain>
    </source>
</reference>
<dbReference type="CDD" id="cd09276">
    <property type="entry name" value="Rnase_HI_RT_non_LTR"/>
    <property type="match status" value="1"/>
</dbReference>
<keyword evidence="2" id="KW-0496">Mitochondrion</keyword>
<keyword evidence="7" id="KW-0548">Nucleotidyltransferase</keyword>
<dbReference type="Gene3D" id="3.30.420.10">
    <property type="entry name" value="Ribonuclease H-like superfamily/Ribonuclease H"/>
    <property type="match status" value="1"/>
</dbReference>
<dbReference type="InterPro" id="IPR012337">
    <property type="entry name" value="RNaseH-like_sf"/>
</dbReference>
<feature type="coiled-coil region" evidence="3">
    <location>
        <begin position="128"/>
        <end position="159"/>
    </location>
</feature>
<dbReference type="SUPFAM" id="SSF53098">
    <property type="entry name" value="Ribonuclease H-like"/>
    <property type="match status" value="1"/>
</dbReference>
<dbReference type="GO" id="GO:0003964">
    <property type="term" value="F:RNA-directed DNA polymerase activity"/>
    <property type="evidence" value="ECO:0007669"/>
    <property type="project" value="UniProtKB-KW"/>
</dbReference>
<sequence length="1001" mass="112159">MRGELECGSDHSPQLAKIRTQQRSKEKITVRRLKDLDQKTFADACKVAASEIQNALPEEGMNSTQALETAAEEITRAIQHAFKTATPQRQVSGSGYRWWNEDCSDGKKEVIRAKRQFDSLSQLSRLGATNLGEDLQIAKQNYKKARDEMKSTVMKASRKFYKDLVTGLKTLPEVHKAAKWVVNPQKTLSPALKKADGSLHSTPAEKIQILRERHLAGSGLPDVPRPQVRLDRRRAWDPVTEKEAEEAIRKPQNTAPGKDGIWNKLLAMCWPELGKLITRLFDGCVQQGYHPTCFKSAKMVALPKPGKRDRSDPKAYRLISLLPTLAKALERIVAKRLTTAAMAKRLFEDNYTCALPKRSAPDLTLALVNEIRENMDEGKITSILTFDVQGAFDGILPNRMVARLQEQRWPSHVCKWVQSFLESRSAQISLDGNTEPPGPTSGSLPQGSPISPILYMLFMAPLYKSWSLQLRGYMDDGLWIIKGDNLENCIRDLKPAMGYTIKWCADNGLQLDHGKTQLLHLTRKNLGSKNPDLVMEDLPVIKATPIGGSLKWLGVCFDRGLTFHKQVDQVAGKLERVTHSLRILRGCKHGAPAKELTQVVRTSILASATYTAATWWKPGCVGNKKKATKLEKPLRRALLVALPAFSSTPTSLLHMTANCPPIHIALDSAVKREAIRWYTIDKEHPLWKTRHFTHQKQVLGLLPKPLPRYGPIKDVLPTADPAPQAAVHNGLEKEIAAKKHIEWKGTCNSSDIWLYTDGSKLSSGWTGAGWISQRDNRQLTEGCFACGKWAEVADAEIRAIRHGIQSLNRGLVQGSNAIWICSDNQAAVDRMNSVAKKTSTSQHELDHAKTLAQKLRDVFPNLKIHCIWVPGHKDIEGNEKADALAKSAAVEAPDYSMSLSRAKRWIQEDLSQSIQDWVRDQATIKDHSFRKDLEFPKRGQLGVPEGPRRLQGIIMAALSSHGDFAAYHQRRKHQNATLRCQRCGADKDETHEWSCRRQPNY</sequence>
<dbReference type="InterPro" id="IPR002156">
    <property type="entry name" value="RNaseH_domain"/>
</dbReference>
<evidence type="ECO:0000259" key="5">
    <source>
        <dbReference type="PROSITE" id="PS50878"/>
    </source>
</evidence>
<dbReference type="InterPro" id="IPR036397">
    <property type="entry name" value="RNaseH_sf"/>
</dbReference>
<feature type="region of interest" description="Disordered" evidence="4">
    <location>
        <begin position="1"/>
        <end position="23"/>
    </location>
</feature>
<dbReference type="InterPro" id="IPR043502">
    <property type="entry name" value="DNA/RNA_pol_sf"/>
</dbReference>
<comment type="caution">
    <text evidence="7">The sequence shown here is derived from an EMBL/GenBank/DDBJ whole genome shotgun (WGS) entry which is preliminary data.</text>
</comment>
<dbReference type="Pfam" id="PF00078">
    <property type="entry name" value="RVT_1"/>
    <property type="match status" value="1"/>
</dbReference>
<keyword evidence="7" id="KW-0808">Transferase</keyword>
<dbReference type="GeneID" id="98114290"/>
<evidence type="ECO:0000259" key="6">
    <source>
        <dbReference type="PROSITE" id="PS50879"/>
    </source>
</evidence>
<dbReference type="PROSITE" id="PS50879">
    <property type="entry name" value="RNASE_H_1"/>
    <property type="match status" value="1"/>
</dbReference>
<dbReference type="Pfam" id="PF00075">
    <property type="entry name" value="RNase_H"/>
    <property type="match status" value="1"/>
</dbReference>
<evidence type="ECO:0000256" key="3">
    <source>
        <dbReference type="SAM" id="Coils"/>
    </source>
</evidence>
<gene>
    <name evidence="7" type="ORF">HOO65_010044</name>
</gene>
<keyword evidence="3" id="KW-0175">Coiled coil</keyword>
<evidence type="ECO:0000313" key="8">
    <source>
        <dbReference type="Proteomes" id="UP001610728"/>
    </source>
</evidence>